<feature type="compositionally biased region" description="Polar residues" evidence="1">
    <location>
        <begin position="27"/>
        <end position="38"/>
    </location>
</feature>
<sequence length="46" mass="5064">MVAVVVLIVVLIGSGAWELMHRPAASHLSTNRTTAQASRHQRLNRD</sequence>
<evidence type="ECO:0000313" key="3">
    <source>
        <dbReference type="Proteomes" id="UP001628078"/>
    </source>
</evidence>
<organism evidence="2 3">
    <name type="scientific">Furfurilactobacillus curtus</name>
    <dbReference type="NCBI Taxonomy" id="1746200"/>
    <lineage>
        <taxon>Bacteria</taxon>
        <taxon>Bacillati</taxon>
        <taxon>Bacillota</taxon>
        <taxon>Bacilli</taxon>
        <taxon>Lactobacillales</taxon>
        <taxon>Lactobacillaceae</taxon>
        <taxon>Furfurilactobacillus</taxon>
    </lineage>
</organism>
<evidence type="ECO:0000256" key="1">
    <source>
        <dbReference type="SAM" id="MobiDB-lite"/>
    </source>
</evidence>
<dbReference type="Proteomes" id="UP001628078">
    <property type="component" value="Unassembled WGS sequence"/>
</dbReference>
<dbReference type="RefSeq" id="WP_407882121.1">
    <property type="nucleotide sequence ID" value="NZ_BQXO01000001.1"/>
</dbReference>
<feature type="region of interest" description="Disordered" evidence="1">
    <location>
        <begin position="26"/>
        <end position="46"/>
    </location>
</feature>
<comment type="caution">
    <text evidence="2">The sequence shown here is derived from an EMBL/GenBank/DDBJ whole genome shotgun (WGS) entry which is preliminary data.</text>
</comment>
<keyword evidence="3" id="KW-1185">Reference proteome</keyword>
<name>A0ABQ5JPG6_9LACO</name>
<proteinExistence type="predicted"/>
<protein>
    <submittedName>
        <fullName evidence="2">Uncharacterized protein</fullName>
    </submittedName>
</protein>
<dbReference type="EMBL" id="BQXO01000001">
    <property type="protein sequence ID" value="GKT04867.1"/>
    <property type="molecule type" value="Genomic_DNA"/>
</dbReference>
<evidence type="ECO:0000313" key="2">
    <source>
        <dbReference type="EMBL" id="GKT04867.1"/>
    </source>
</evidence>
<reference evidence="2 3" key="1">
    <citation type="submission" date="2022-03" db="EMBL/GenBank/DDBJ databases">
        <title>Draft genome sequence of Furfurilactobacillus curtus JCM 31185.</title>
        <authorList>
            <person name="Suzuki S."/>
            <person name="Endo A."/>
            <person name="Kajikawa A."/>
        </authorList>
    </citation>
    <scope>NUCLEOTIDE SEQUENCE [LARGE SCALE GENOMIC DNA]</scope>
    <source>
        <strain evidence="2 3">JCM 31185</strain>
    </source>
</reference>
<gene>
    <name evidence="2" type="ORF">JCM31185_01560</name>
</gene>
<accession>A0ABQ5JPG6</accession>